<dbReference type="EMBL" id="CYYY01000015">
    <property type="protein sequence ID" value="CUO21311.1"/>
    <property type="molecule type" value="Genomic_DNA"/>
</dbReference>
<name>A0A174D6R2_9FIRM</name>
<accession>A0A174D6R2</accession>
<organism evidence="1 2">
    <name type="scientific">Dorea longicatena</name>
    <dbReference type="NCBI Taxonomy" id="88431"/>
    <lineage>
        <taxon>Bacteria</taxon>
        <taxon>Bacillati</taxon>
        <taxon>Bacillota</taxon>
        <taxon>Clostridia</taxon>
        <taxon>Lachnospirales</taxon>
        <taxon>Lachnospiraceae</taxon>
        <taxon>Dorea</taxon>
    </lineage>
</organism>
<dbReference type="RefSeq" id="WP_055182206.1">
    <property type="nucleotide sequence ID" value="NZ_CABIWY010000015.1"/>
</dbReference>
<proteinExistence type="predicted"/>
<gene>
    <name evidence="1" type="ORF">ERS852423_02593</name>
</gene>
<reference evidence="1 2" key="1">
    <citation type="submission" date="2015-09" db="EMBL/GenBank/DDBJ databases">
        <authorList>
            <consortium name="Pathogen Informatics"/>
        </authorList>
    </citation>
    <scope>NUCLEOTIDE SEQUENCE [LARGE SCALE GENOMIC DNA]</scope>
    <source>
        <strain evidence="1 2">2789STDY5608866</strain>
    </source>
</reference>
<protein>
    <submittedName>
        <fullName evidence="1">Uncharacterized protein</fullName>
    </submittedName>
</protein>
<dbReference type="Proteomes" id="UP000095439">
    <property type="component" value="Unassembled WGS sequence"/>
</dbReference>
<sequence>MTHEDYERAANHWKIKDASDEKMDRDTLLKEIEQYIKSNNTCALATGADESDKSSTVQNRISEF</sequence>
<evidence type="ECO:0000313" key="1">
    <source>
        <dbReference type="EMBL" id="CUO21311.1"/>
    </source>
</evidence>
<evidence type="ECO:0000313" key="2">
    <source>
        <dbReference type="Proteomes" id="UP000095439"/>
    </source>
</evidence>
<dbReference type="AlphaFoldDB" id="A0A174D6R2"/>